<comment type="similarity">
    <text evidence="1 6">Belongs to the methyltransferase superfamily. RsmH family.</text>
</comment>
<dbReference type="NCBIfam" id="TIGR00006">
    <property type="entry name" value="16S rRNA (cytosine(1402)-N(4))-methyltransferase RsmH"/>
    <property type="match status" value="1"/>
</dbReference>
<reference evidence="8" key="1">
    <citation type="journal article" date="2019" name="Int. J. Syst. Evol. Microbiol.">
        <title>The Global Catalogue of Microorganisms (GCM) 10K type strain sequencing project: providing services to taxonomists for standard genome sequencing and annotation.</title>
        <authorList>
            <consortium name="The Broad Institute Genomics Platform"/>
            <consortium name="The Broad Institute Genome Sequencing Center for Infectious Disease"/>
            <person name="Wu L."/>
            <person name="Ma J."/>
        </authorList>
    </citation>
    <scope>NUCLEOTIDE SEQUENCE [LARGE SCALE GENOMIC DNA]</scope>
    <source>
        <strain evidence="8">JCM 16545</strain>
    </source>
</reference>
<evidence type="ECO:0000256" key="4">
    <source>
        <dbReference type="ARBA" id="ARBA00022679"/>
    </source>
</evidence>
<organism evidence="7 8">
    <name type="scientific">Rubritalea spongiae</name>
    <dbReference type="NCBI Taxonomy" id="430797"/>
    <lineage>
        <taxon>Bacteria</taxon>
        <taxon>Pseudomonadati</taxon>
        <taxon>Verrucomicrobiota</taxon>
        <taxon>Verrucomicrobiia</taxon>
        <taxon>Verrucomicrobiales</taxon>
        <taxon>Rubritaleaceae</taxon>
        <taxon>Rubritalea</taxon>
    </lineage>
</organism>
<keyword evidence="3 6" id="KW-0489">Methyltransferase</keyword>
<name>A0ABW5E485_9BACT</name>
<feature type="binding site" evidence="6">
    <location>
        <position position="145"/>
    </location>
    <ligand>
        <name>S-adenosyl-L-methionine</name>
        <dbReference type="ChEBI" id="CHEBI:59789"/>
    </ligand>
</feature>
<dbReference type="GO" id="GO:0008168">
    <property type="term" value="F:methyltransferase activity"/>
    <property type="evidence" value="ECO:0007669"/>
    <property type="project" value="UniProtKB-KW"/>
</dbReference>
<dbReference type="EC" id="2.1.1.199" evidence="6"/>
<evidence type="ECO:0000313" key="7">
    <source>
        <dbReference type="EMBL" id="MFD2277237.1"/>
    </source>
</evidence>
<comment type="subcellular location">
    <subcellularLocation>
        <location evidence="6">Cytoplasm</location>
    </subcellularLocation>
</comment>
<dbReference type="Gene3D" id="3.40.50.150">
    <property type="entry name" value="Vaccinia Virus protein VP39"/>
    <property type="match status" value="1"/>
</dbReference>
<keyword evidence="5 6" id="KW-0949">S-adenosyl-L-methionine</keyword>
<gene>
    <name evidence="6 7" type="primary">rsmH</name>
    <name evidence="7" type="ORF">ACFSQZ_12215</name>
</gene>
<feature type="binding site" evidence="6">
    <location>
        <position position="90"/>
    </location>
    <ligand>
        <name>S-adenosyl-L-methionine</name>
        <dbReference type="ChEBI" id="CHEBI:59789"/>
    </ligand>
</feature>
<keyword evidence="2 6" id="KW-0698">rRNA processing</keyword>
<dbReference type="SUPFAM" id="SSF81799">
    <property type="entry name" value="Putative methyltransferase TM0872, insert domain"/>
    <property type="match status" value="1"/>
</dbReference>
<evidence type="ECO:0000256" key="1">
    <source>
        <dbReference type="ARBA" id="ARBA00010396"/>
    </source>
</evidence>
<feature type="binding site" evidence="6">
    <location>
        <begin position="73"/>
        <end position="75"/>
    </location>
    <ligand>
        <name>S-adenosyl-L-methionine</name>
        <dbReference type="ChEBI" id="CHEBI:59789"/>
    </ligand>
</feature>
<dbReference type="Gene3D" id="1.10.150.170">
    <property type="entry name" value="Putative methyltransferase TM0872, insert domain"/>
    <property type="match status" value="1"/>
</dbReference>
<feature type="binding site" evidence="6">
    <location>
        <position position="117"/>
    </location>
    <ligand>
        <name>S-adenosyl-L-methionine</name>
        <dbReference type="ChEBI" id="CHEBI:59789"/>
    </ligand>
</feature>
<dbReference type="SUPFAM" id="SSF53335">
    <property type="entry name" value="S-adenosyl-L-methionine-dependent methyltransferases"/>
    <property type="match status" value="1"/>
</dbReference>
<evidence type="ECO:0000256" key="2">
    <source>
        <dbReference type="ARBA" id="ARBA00022552"/>
    </source>
</evidence>
<dbReference type="HAMAP" id="MF_01007">
    <property type="entry name" value="16SrRNA_methyltr_H"/>
    <property type="match status" value="1"/>
</dbReference>
<dbReference type="PANTHER" id="PTHR11265">
    <property type="entry name" value="S-ADENOSYL-METHYLTRANSFERASE MRAW"/>
    <property type="match status" value="1"/>
</dbReference>
<evidence type="ECO:0000313" key="8">
    <source>
        <dbReference type="Proteomes" id="UP001597297"/>
    </source>
</evidence>
<keyword evidence="4 6" id="KW-0808">Transferase</keyword>
<comment type="caution">
    <text evidence="7">The sequence shown here is derived from an EMBL/GenBank/DDBJ whole genome shotgun (WGS) entry which is preliminary data.</text>
</comment>
<comment type="function">
    <text evidence="6">Specifically methylates the N4 position of cytidine in position 1402 (C1402) of 16S rRNA.</text>
</comment>
<dbReference type="Proteomes" id="UP001597297">
    <property type="component" value="Unassembled WGS sequence"/>
</dbReference>
<dbReference type="InterPro" id="IPR029063">
    <property type="entry name" value="SAM-dependent_MTases_sf"/>
</dbReference>
<dbReference type="PANTHER" id="PTHR11265:SF0">
    <property type="entry name" value="12S RRNA N4-METHYLCYTIDINE METHYLTRANSFERASE"/>
    <property type="match status" value="1"/>
</dbReference>
<dbReference type="GO" id="GO:0032259">
    <property type="term" value="P:methylation"/>
    <property type="evidence" value="ECO:0007669"/>
    <property type="project" value="UniProtKB-KW"/>
</dbReference>
<dbReference type="InterPro" id="IPR023397">
    <property type="entry name" value="SAM-dep_MeTrfase_MraW_recog"/>
</dbReference>
<dbReference type="PIRSF" id="PIRSF004486">
    <property type="entry name" value="MraW"/>
    <property type="match status" value="1"/>
</dbReference>
<keyword evidence="8" id="KW-1185">Reference proteome</keyword>
<dbReference type="Pfam" id="PF01795">
    <property type="entry name" value="Methyltransf_5"/>
    <property type="match status" value="1"/>
</dbReference>
<evidence type="ECO:0000256" key="3">
    <source>
        <dbReference type="ARBA" id="ARBA00022603"/>
    </source>
</evidence>
<keyword evidence="6" id="KW-0963">Cytoplasm</keyword>
<dbReference type="InterPro" id="IPR002903">
    <property type="entry name" value="RsmH"/>
</dbReference>
<accession>A0ABW5E485</accession>
<sequence length="346" mass="38622">MKLSYQSAVAMAGAGYRMISCSQTPCLYAEGNVNGGGGEALPHYHETVLLEESVDAMLAGPGKVLVDGTLGGGGHTGLMLERGAEVYAIDRDPEAHAYAGKRLEKYGDRFRPVVGNFADALELLRERRVEQVDGWLVDLGVSSRQFDCDERGFSFQKEGPLDMRMGPSSPLTAADIVNTWSEQELARVFWEYGEERASRKIAKYICEQRALQPYTTTTQFAASIEKLIPRYGKKIHPATKVFQALRIEVNDELGALKQLLETAADLLAPGGRLCVISFHSLEDRMVKRFLKHASMQEIDRPEWPEPRPNPDYHFKAITRKPIKATAEEIQRNPRSRSAVLRVGERI</sequence>
<dbReference type="RefSeq" id="WP_377093979.1">
    <property type="nucleotide sequence ID" value="NZ_JBHSJM010000001.1"/>
</dbReference>
<dbReference type="EMBL" id="JBHUJC010000041">
    <property type="protein sequence ID" value="MFD2277237.1"/>
    <property type="molecule type" value="Genomic_DNA"/>
</dbReference>
<feature type="binding site" evidence="6">
    <location>
        <position position="138"/>
    </location>
    <ligand>
        <name>S-adenosyl-L-methionine</name>
        <dbReference type="ChEBI" id="CHEBI:59789"/>
    </ligand>
</feature>
<proteinExistence type="inferred from homology"/>
<evidence type="ECO:0000256" key="6">
    <source>
        <dbReference type="HAMAP-Rule" id="MF_01007"/>
    </source>
</evidence>
<comment type="catalytic activity">
    <reaction evidence="6">
        <text>cytidine(1402) in 16S rRNA + S-adenosyl-L-methionine = N(4)-methylcytidine(1402) in 16S rRNA + S-adenosyl-L-homocysteine + H(+)</text>
        <dbReference type="Rhea" id="RHEA:42928"/>
        <dbReference type="Rhea" id="RHEA-COMP:10286"/>
        <dbReference type="Rhea" id="RHEA-COMP:10287"/>
        <dbReference type="ChEBI" id="CHEBI:15378"/>
        <dbReference type="ChEBI" id="CHEBI:57856"/>
        <dbReference type="ChEBI" id="CHEBI:59789"/>
        <dbReference type="ChEBI" id="CHEBI:74506"/>
        <dbReference type="ChEBI" id="CHEBI:82748"/>
        <dbReference type="EC" id="2.1.1.199"/>
    </reaction>
</comment>
<protein>
    <recommendedName>
        <fullName evidence="6">Ribosomal RNA small subunit methyltransferase H</fullName>
        <ecNumber evidence="6">2.1.1.199</ecNumber>
    </recommendedName>
    <alternativeName>
        <fullName evidence="6">16S rRNA m(4)C1402 methyltransferase</fullName>
    </alternativeName>
    <alternativeName>
        <fullName evidence="6">rRNA (cytosine-N(4)-)-methyltransferase RsmH</fullName>
    </alternativeName>
</protein>
<evidence type="ECO:0000256" key="5">
    <source>
        <dbReference type="ARBA" id="ARBA00022691"/>
    </source>
</evidence>